<dbReference type="AlphaFoldDB" id="A0A9N9M2C1"/>
<name>A0A9N9M2C1_9HELO</name>
<accession>A0A9N9M2C1</accession>
<evidence type="ECO:0000313" key="1">
    <source>
        <dbReference type="EMBL" id="CAG8982792.1"/>
    </source>
</evidence>
<dbReference type="OrthoDB" id="10675185at2759"/>
<reference evidence="1" key="1">
    <citation type="submission" date="2021-07" db="EMBL/GenBank/DDBJ databases">
        <authorList>
            <person name="Durling M."/>
        </authorList>
    </citation>
    <scope>NUCLEOTIDE SEQUENCE</scope>
</reference>
<evidence type="ECO:0000313" key="2">
    <source>
        <dbReference type="Proteomes" id="UP000701801"/>
    </source>
</evidence>
<organism evidence="1 2">
    <name type="scientific">Hymenoscyphus albidus</name>
    <dbReference type="NCBI Taxonomy" id="595503"/>
    <lineage>
        <taxon>Eukaryota</taxon>
        <taxon>Fungi</taxon>
        <taxon>Dikarya</taxon>
        <taxon>Ascomycota</taxon>
        <taxon>Pezizomycotina</taxon>
        <taxon>Leotiomycetes</taxon>
        <taxon>Helotiales</taxon>
        <taxon>Helotiaceae</taxon>
        <taxon>Hymenoscyphus</taxon>
    </lineage>
</organism>
<protein>
    <submittedName>
        <fullName evidence="1">Uncharacterized protein</fullName>
    </submittedName>
</protein>
<comment type="caution">
    <text evidence="1">The sequence shown here is derived from an EMBL/GenBank/DDBJ whole genome shotgun (WGS) entry which is preliminary data.</text>
</comment>
<sequence>MQATATGRERAKVLPGAVSSCVGPLRGWAGPTALNTVVLSRSGPGIDTITLINDRSLTGSLDHDWLTHVMDDAGAMEDSTGLLASTAAS</sequence>
<proteinExistence type="predicted"/>
<dbReference type="EMBL" id="CAJVRM010000684">
    <property type="protein sequence ID" value="CAG8982792.1"/>
    <property type="molecule type" value="Genomic_DNA"/>
</dbReference>
<gene>
    <name evidence="1" type="ORF">HYALB_00001073</name>
</gene>
<keyword evidence="2" id="KW-1185">Reference proteome</keyword>
<dbReference type="Proteomes" id="UP000701801">
    <property type="component" value="Unassembled WGS sequence"/>
</dbReference>